<evidence type="ECO:0000313" key="10">
    <source>
        <dbReference type="Proteomes" id="UP000436803"/>
    </source>
</evidence>
<evidence type="ECO:0000313" key="7">
    <source>
        <dbReference type="Proteomes" id="UP000315444"/>
    </source>
</evidence>
<reference evidence="5 9" key="2">
    <citation type="submission" date="2019-07" db="EMBL/GenBank/DDBJ databases">
        <title>Genome Sequencing of Bacteroides fragilis.</title>
        <authorList>
            <person name="Pinto K.M."/>
            <person name="Ruoff K.L."/>
            <person name="Price C.E."/>
            <person name="Valls R.A."/>
            <person name="O'Toole G.A."/>
        </authorList>
    </citation>
    <scope>NUCLEOTIDE SEQUENCE [LARGE SCALE GENOMIC DNA]</scope>
    <source>
        <strain evidence="5 9">AD135F_3B</strain>
    </source>
</reference>
<dbReference type="EMBL" id="VWAW01000007">
    <property type="protein sequence ID" value="KAA5174259.1"/>
    <property type="molecule type" value="Genomic_DNA"/>
</dbReference>
<organism evidence="1 12">
    <name type="scientific">Bacteroides fragilis</name>
    <dbReference type="NCBI Taxonomy" id="817"/>
    <lineage>
        <taxon>Bacteria</taxon>
        <taxon>Pseudomonadati</taxon>
        <taxon>Bacteroidota</taxon>
        <taxon>Bacteroidia</taxon>
        <taxon>Bacteroidales</taxon>
        <taxon>Bacteroidaceae</taxon>
        <taxon>Bacteroides</taxon>
    </lineage>
</organism>
<dbReference type="Proteomes" id="UP000318041">
    <property type="component" value="Unassembled WGS sequence"/>
</dbReference>
<reference evidence="10 11" key="1">
    <citation type="journal article" date="2019" name="Nat. Med.">
        <title>A library of human gut bacterial isolates paired with longitudinal multiomics data enables mechanistic microbiome research.</title>
        <authorList>
            <person name="Poyet M."/>
            <person name="Groussin M."/>
            <person name="Gibbons S.M."/>
            <person name="Avila-Pacheco J."/>
            <person name="Jiang X."/>
            <person name="Kearney S.M."/>
            <person name="Perrotta A.R."/>
            <person name="Berdy B."/>
            <person name="Zhao S."/>
            <person name="Lieberman T.D."/>
            <person name="Swanson P.K."/>
            <person name="Smith M."/>
            <person name="Roesemann S."/>
            <person name="Alexander J.E."/>
            <person name="Rich S.A."/>
            <person name="Livny J."/>
            <person name="Vlamakis H."/>
            <person name="Clish C."/>
            <person name="Bullock K."/>
            <person name="Deik A."/>
            <person name="Scott J."/>
            <person name="Pierce K.A."/>
            <person name="Xavier R.J."/>
            <person name="Alm E.J."/>
        </authorList>
    </citation>
    <scope>NUCLEOTIDE SEQUENCE [LARGE SCALE GENOMIC DNA]</scope>
    <source>
        <strain evidence="1 12">BIOML-A106</strain>
        <strain evidence="2 11">BIOML-A46</strain>
        <strain evidence="3 10">BIOML-A7</strain>
    </source>
</reference>
<dbReference type="Proteomes" id="UP000315444">
    <property type="component" value="Unassembled WGS sequence"/>
</dbReference>
<evidence type="ECO:0000313" key="2">
    <source>
        <dbReference type="EMBL" id="KAA4994919.1"/>
    </source>
</evidence>
<accession>D1JPL6</accession>
<evidence type="ECO:0000313" key="3">
    <source>
        <dbReference type="EMBL" id="KAA5174259.1"/>
    </source>
</evidence>
<proteinExistence type="predicted"/>
<dbReference type="EMBL" id="VOHT01000010">
    <property type="protein sequence ID" value="TWV45734.1"/>
    <property type="molecule type" value="Genomic_DNA"/>
</dbReference>
<comment type="caution">
    <text evidence="1">The sequence shown here is derived from an EMBL/GenBank/DDBJ whole genome shotgun (WGS) entry which is preliminary data.</text>
</comment>
<dbReference type="EMBL" id="VWEQ01000008">
    <property type="protein sequence ID" value="KAA4752822.1"/>
    <property type="molecule type" value="Genomic_DNA"/>
</dbReference>
<evidence type="ECO:0000313" key="12">
    <source>
        <dbReference type="Proteomes" id="UP000479773"/>
    </source>
</evidence>
<sequence length="51" mass="5940">MYISKSSTDYTESHRLKVNIQLFIEVSVQTRVICGEPYPVEIQIFHYSSTT</sequence>
<reference evidence="6 8" key="4">
    <citation type="submission" date="2019-08" db="EMBL/GenBank/DDBJ databases">
        <title>Genome sequencing of Bacteroides fragilis Sample_iSURF_9.</title>
        <authorList>
            <person name="Chandler J.E."/>
            <person name="Ruoff K.L."/>
            <person name="Price C.E."/>
            <person name="Valls R.A."/>
            <person name="O'Toole G.A."/>
        </authorList>
    </citation>
    <scope>NUCLEOTIDE SEQUENCE [LARGE SCALE GENOMIC DNA]</scope>
    <source>
        <strain evidence="6 8">CFPLTA004_1B</strain>
    </source>
</reference>
<gene>
    <name evidence="3" type="ORF">F2Z29_10090</name>
    <name evidence="2" type="ORF">F2Z89_16015</name>
    <name evidence="1" type="ORF">F3B44_10945</name>
    <name evidence="5" type="ORF">FSA03_19645</name>
    <name evidence="4" type="ORF">FSA06_20495</name>
    <name evidence="6" type="ORF">FSA08_18060</name>
</gene>
<reference evidence="4 7" key="3">
    <citation type="submission" date="2019-07" db="EMBL/GenBank/DDBJ databases">
        <title>Genome sequencing of Bacteroides fragilis.</title>
        <authorList>
            <person name="Galasyn E.V."/>
            <person name="Ruoff K.L."/>
            <person name="Price C.E."/>
            <person name="Valls R.A."/>
            <person name="O'Toole G.A."/>
        </authorList>
    </citation>
    <scope>NUCLEOTIDE SEQUENCE [LARGE SCALE GENOMIC DNA]</scope>
    <source>
        <strain evidence="4 7">AD135F_1B</strain>
    </source>
</reference>
<dbReference type="EMBL" id="VOHV01000010">
    <property type="protein sequence ID" value="TWV38749.1"/>
    <property type="molecule type" value="Genomic_DNA"/>
</dbReference>
<evidence type="ECO:0000313" key="9">
    <source>
        <dbReference type="Proteomes" id="UP000319026"/>
    </source>
</evidence>
<evidence type="ECO:0000313" key="11">
    <source>
        <dbReference type="Proteomes" id="UP000460666"/>
    </source>
</evidence>
<dbReference type="EMBL" id="VWCJ01000011">
    <property type="protein sequence ID" value="KAA4994919.1"/>
    <property type="molecule type" value="Genomic_DNA"/>
</dbReference>
<name>D1JPL6_BACFG</name>
<dbReference type="Proteomes" id="UP000460666">
    <property type="component" value="Unassembled WGS sequence"/>
</dbReference>
<dbReference type="Proteomes" id="UP000436803">
    <property type="component" value="Unassembled WGS sequence"/>
</dbReference>
<dbReference type="HOGENOM" id="CLU_3095539_0_0_10"/>
<evidence type="ECO:0000313" key="5">
    <source>
        <dbReference type="EMBL" id="TWV45734.1"/>
    </source>
</evidence>
<evidence type="ECO:0000313" key="6">
    <source>
        <dbReference type="EMBL" id="TWV69673.1"/>
    </source>
</evidence>
<dbReference type="Proteomes" id="UP000479773">
    <property type="component" value="Unassembled WGS sequence"/>
</dbReference>
<evidence type="ECO:0000313" key="8">
    <source>
        <dbReference type="Proteomes" id="UP000318041"/>
    </source>
</evidence>
<dbReference type="AlphaFoldDB" id="D1JPL6"/>
<protein>
    <submittedName>
        <fullName evidence="1">Uncharacterized protein</fullName>
    </submittedName>
</protein>
<dbReference type="Proteomes" id="UP000319026">
    <property type="component" value="Unassembled WGS sequence"/>
</dbReference>
<evidence type="ECO:0000313" key="4">
    <source>
        <dbReference type="EMBL" id="TWV38749.1"/>
    </source>
</evidence>
<evidence type="ECO:0000313" key="1">
    <source>
        <dbReference type="EMBL" id="KAA4752822.1"/>
    </source>
</evidence>
<dbReference type="EMBL" id="VOHY01000017">
    <property type="protein sequence ID" value="TWV69673.1"/>
    <property type="molecule type" value="Genomic_DNA"/>
</dbReference>